<reference evidence="2 3" key="1">
    <citation type="journal article" date="2024" name="Commun. Biol.">
        <title>Comparative genomic analysis of thermophilic fungi reveals convergent evolutionary adaptations and gene losses.</title>
        <authorList>
            <person name="Steindorff A.S."/>
            <person name="Aguilar-Pontes M.V."/>
            <person name="Robinson A.J."/>
            <person name="Andreopoulos B."/>
            <person name="LaButti K."/>
            <person name="Kuo A."/>
            <person name="Mondo S."/>
            <person name="Riley R."/>
            <person name="Otillar R."/>
            <person name="Haridas S."/>
            <person name="Lipzen A."/>
            <person name="Grimwood J."/>
            <person name="Schmutz J."/>
            <person name="Clum A."/>
            <person name="Reid I.D."/>
            <person name="Moisan M.C."/>
            <person name="Butler G."/>
            <person name="Nguyen T.T.M."/>
            <person name="Dewar K."/>
            <person name="Conant G."/>
            <person name="Drula E."/>
            <person name="Henrissat B."/>
            <person name="Hansel C."/>
            <person name="Singer S."/>
            <person name="Hutchinson M.I."/>
            <person name="de Vries R.P."/>
            <person name="Natvig D.O."/>
            <person name="Powell A.J."/>
            <person name="Tsang A."/>
            <person name="Grigoriev I.V."/>
        </authorList>
    </citation>
    <scope>NUCLEOTIDE SEQUENCE [LARGE SCALE GENOMIC DNA]</scope>
    <source>
        <strain evidence="2 3">ATCC 24622</strain>
    </source>
</reference>
<evidence type="ECO:0000313" key="3">
    <source>
        <dbReference type="Proteomes" id="UP001586593"/>
    </source>
</evidence>
<dbReference type="Gene3D" id="3.40.50.1100">
    <property type="match status" value="2"/>
</dbReference>
<dbReference type="Pfam" id="PF00291">
    <property type="entry name" value="PALP"/>
    <property type="match status" value="1"/>
</dbReference>
<dbReference type="InterPro" id="IPR001926">
    <property type="entry name" value="TrpB-like_PALP"/>
</dbReference>
<dbReference type="EMBL" id="JAZHXJ010000055">
    <property type="protein sequence ID" value="KAL1878137.1"/>
    <property type="molecule type" value="Genomic_DNA"/>
</dbReference>
<evidence type="ECO:0000313" key="2">
    <source>
        <dbReference type="EMBL" id="KAL1878137.1"/>
    </source>
</evidence>
<gene>
    <name evidence="2" type="ORF">VTK73DRAFT_8017</name>
</gene>
<keyword evidence="3" id="KW-1185">Reference proteome</keyword>
<dbReference type="InterPro" id="IPR036052">
    <property type="entry name" value="TrpB-like_PALP_sf"/>
</dbReference>
<evidence type="ECO:0000259" key="1">
    <source>
        <dbReference type="Pfam" id="PF00291"/>
    </source>
</evidence>
<dbReference type="PANTHER" id="PTHR42937:SF1">
    <property type="entry name" value="DIAMINOPROPIONATE AMMONIA-LYASE"/>
    <property type="match status" value="1"/>
</dbReference>
<sequence>MGPFIQINPSATDWTYAPGSPLRSSGNSPVLTFHQALPEYAQTPLHSLDNVARELGLGHVLVKDESIRFGLPAFKILGASWAVFRAVAGRLGLEATLDGPDRHSDSEQTLEQWLEEASSAPSISTSNLRIVTCTAGNWGRAVARMTSRLRKIVPRGATVFVPKSLDEATRRLIEGEGADVVVVQGEYDDCLAAAREEGKRDGSLLVFDVGFEGYEDVPQWVVEGYGTMLAEADDQVLATTGGKSATHAVIPVGAGSIAQAVTQHFKTLSRKQKYGQATVIGVEPTSAPALLKSLEAGKIVTVSTKDSIMCGMNCGTISSTAWPILRGGIDADLLVTDSEAHNAVAELHELGVAAGPCGAAALAALKRAVATKREELGLTRDAIVLLLCTEGPREYEKPANEAFSA</sequence>
<name>A0ABR3XRD4_9PEZI</name>
<organism evidence="2 3">
    <name type="scientific">Phialemonium thermophilum</name>
    <dbReference type="NCBI Taxonomy" id="223376"/>
    <lineage>
        <taxon>Eukaryota</taxon>
        <taxon>Fungi</taxon>
        <taxon>Dikarya</taxon>
        <taxon>Ascomycota</taxon>
        <taxon>Pezizomycotina</taxon>
        <taxon>Sordariomycetes</taxon>
        <taxon>Sordariomycetidae</taxon>
        <taxon>Cephalothecales</taxon>
        <taxon>Cephalothecaceae</taxon>
        <taxon>Phialemonium</taxon>
    </lineage>
</organism>
<comment type="caution">
    <text evidence="2">The sequence shown here is derived from an EMBL/GenBank/DDBJ whole genome shotgun (WGS) entry which is preliminary data.</text>
</comment>
<dbReference type="Proteomes" id="UP001586593">
    <property type="component" value="Unassembled WGS sequence"/>
</dbReference>
<protein>
    <recommendedName>
        <fullName evidence="1">Tryptophan synthase beta chain-like PALP domain-containing protein</fullName>
    </recommendedName>
</protein>
<accession>A0ABR3XRD4</accession>
<proteinExistence type="predicted"/>
<feature type="domain" description="Tryptophan synthase beta chain-like PALP" evidence="1">
    <location>
        <begin position="38"/>
        <end position="388"/>
    </location>
</feature>
<dbReference type="PANTHER" id="PTHR42937">
    <property type="match status" value="1"/>
</dbReference>
<dbReference type="SUPFAM" id="SSF53686">
    <property type="entry name" value="Tryptophan synthase beta subunit-like PLP-dependent enzymes"/>
    <property type="match status" value="1"/>
</dbReference>